<dbReference type="InterPro" id="IPR049326">
    <property type="entry name" value="Rhodopsin_dom_fungi"/>
</dbReference>
<keyword evidence="10" id="KW-1185">Reference proteome</keyword>
<dbReference type="Proteomes" id="UP000077069">
    <property type="component" value="Unassembled WGS sequence"/>
</dbReference>
<feature type="transmembrane region" description="Helical" evidence="7">
    <location>
        <begin position="37"/>
        <end position="54"/>
    </location>
</feature>
<feature type="transmembrane region" description="Helical" evidence="7">
    <location>
        <begin position="85"/>
        <end position="107"/>
    </location>
</feature>
<evidence type="ECO:0000259" key="8">
    <source>
        <dbReference type="Pfam" id="PF20684"/>
    </source>
</evidence>
<feature type="domain" description="Rhodopsin" evidence="8">
    <location>
        <begin position="25"/>
        <end position="263"/>
    </location>
</feature>
<dbReference type="GO" id="GO:0016020">
    <property type="term" value="C:membrane"/>
    <property type="evidence" value="ECO:0007669"/>
    <property type="project" value="UniProtKB-SubCell"/>
</dbReference>
<keyword evidence="2 7" id="KW-0812">Transmembrane</keyword>
<dbReference type="Pfam" id="PF20684">
    <property type="entry name" value="Fung_rhodopsin"/>
    <property type="match status" value="1"/>
</dbReference>
<evidence type="ECO:0000313" key="10">
    <source>
        <dbReference type="Proteomes" id="UP000077069"/>
    </source>
</evidence>
<proteinExistence type="inferred from homology"/>
<dbReference type="EMBL" id="KV441554">
    <property type="protein sequence ID" value="OAG03910.1"/>
    <property type="molecule type" value="Genomic_DNA"/>
</dbReference>
<keyword evidence="4 7" id="KW-0472">Membrane</keyword>
<dbReference type="OrthoDB" id="5329176at2759"/>
<feature type="transmembrane region" description="Helical" evidence="7">
    <location>
        <begin position="234"/>
        <end position="255"/>
    </location>
</feature>
<evidence type="ECO:0000313" key="9">
    <source>
        <dbReference type="EMBL" id="OAG03910.1"/>
    </source>
</evidence>
<keyword evidence="3 7" id="KW-1133">Transmembrane helix</keyword>
<comment type="subcellular location">
    <subcellularLocation>
        <location evidence="1">Membrane</location>
        <topology evidence="1">Multi-pass membrane protein</topology>
    </subcellularLocation>
</comment>
<dbReference type="RefSeq" id="XP_018034275.1">
    <property type="nucleotide sequence ID" value="XM_018183059.1"/>
</dbReference>
<dbReference type="GeneID" id="28766545"/>
<feature type="transmembrane region" description="Helical" evidence="7">
    <location>
        <begin position="171"/>
        <end position="193"/>
    </location>
</feature>
<feature type="region of interest" description="Disordered" evidence="6">
    <location>
        <begin position="359"/>
        <end position="383"/>
    </location>
</feature>
<gene>
    <name evidence="9" type="ORF">CC84DRAFT_1219161</name>
</gene>
<name>A0A177CB34_9PLEO</name>
<dbReference type="PANTHER" id="PTHR33048:SF47">
    <property type="entry name" value="INTEGRAL MEMBRANE PROTEIN-RELATED"/>
    <property type="match status" value="1"/>
</dbReference>
<feature type="transmembrane region" description="Helical" evidence="7">
    <location>
        <begin position="119"/>
        <end position="141"/>
    </location>
</feature>
<reference evidence="9 10" key="1">
    <citation type="submission" date="2016-05" db="EMBL/GenBank/DDBJ databases">
        <title>Comparative analysis of secretome profiles of manganese(II)-oxidizing ascomycete fungi.</title>
        <authorList>
            <consortium name="DOE Joint Genome Institute"/>
            <person name="Zeiner C.A."/>
            <person name="Purvine S.O."/>
            <person name="Zink E.M."/>
            <person name="Wu S."/>
            <person name="Pasa-Tolic L."/>
            <person name="Chaput D.L."/>
            <person name="Haridas S."/>
            <person name="Grigoriev I.V."/>
            <person name="Santelli C.M."/>
            <person name="Hansel C.M."/>
        </authorList>
    </citation>
    <scope>NUCLEOTIDE SEQUENCE [LARGE SCALE GENOMIC DNA]</scope>
    <source>
        <strain evidence="9 10">AP3s5-JAC2a</strain>
    </source>
</reference>
<feature type="compositionally biased region" description="Basic and acidic residues" evidence="6">
    <location>
        <begin position="361"/>
        <end position="383"/>
    </location>
</feature>
<evidence type="ECO:0000256" key="4">
    <source>
        <dbReference type="ARBA" id="ARBA00023136"/>
    </source>
</evidence>
<evidence type="ECO:0000256" key="3">
    <source>
        <dbReference type="ARBA" id="ARBA00022989"/>
    </source>
</evidence>
<dbReference type="PANTHER" id="PTHR33048">
    <property type="entry name" value="PTH11-LIKE INTEGRAL MEMBRANE PROTEIN (AFU_ORTHOLOGUE AFUA_5G11245)"/>
    <property type="match status" value="1"/>
</dbReference>
<evidence type="ECO:0000256" key="7">
    <source>
        <dbReference type="SAM" id="Phobius"/>
    </source>
</evidence>
<dbReference type="InParanoid" id="A0A177CB34"/>
<feature type="transmembrane region" description="Helical" evidence="7">
    <location>
        <begin position="200"/>
        <end position="222"/>
    </location>
</feature>
<evidence type="ECO:0000256" key="5">
    <source>
        <dbReference type="ARBA" id="ARBA00038359"/>
    </source>
</evidence>
<evidence type="ECO:0000256" key="2">
    <source>
        <dbReference type="ARBA" id="ARBA00022692"/>
    </source>
</evidence>
<sequence length="383" mass="42158">MANLHPLAGGLHILLFILGILSLLLRFYSRAFVIRRWGLDDTLAVATLFLYVALQAVHQLMLNAGCGLDGPNECSPTINSSIPKILLATQVLYALTHFTIKSTFLAFYVHLSPARTFRILVYVGAALNASVFITNELLIVLRCQPPKEVFSPGSTPDAKCMSQAVTFWSPVVLNLSVDVYILTLPIPVIWGLRMPAKRRLAVLAIFSSGFSAILTSAFWVFAWGKMRDHQTSPALAINTIISSVELFFAVMAVNMPAFKPLWTRMVGDVTTPPAASYKMDGWSREKSTPRSRPAPVESSIISSMGKSSRDSRGVLGSESEEDLVEAQTPLHSDGASAAEAGRRRVWMDEDGIEFVIAVPSRSDKYSSSSERRRDPRDEICFDT</sequence>
<dbReference type="AlphaFoldDB" id="A0A177CB34"/>
<dbReference type="InterPro" id="IPR052337">
    <property type="entry name" value="SAT4-like"/>
</dbReference>
<protein>
    <recommendedName>
        <fullName evidence="8">Rhodopsin domain-containing protein</fullName>
    </recommendedName>
</protein>
<feature type="transmembrane region" description="Helical" evidence="7">
    <location>
        <begin position="6"/>
        <end position="25"/>
    </location>
</feature>
<feature type="region of interest" description="Disordered" evidence="6">
    <location>
        <begin position="277"/>
        <end position="342"/>
    </location>
</feature>
<evidence type="ECO:0000256" key="1">
    <source>
        <dbReference type="ARBA" id="ARBA00004141"/>
    </source>
</evidence>
<organism evidence="9 10">
    <name type="scientific">Paraphaeosphaeria sporulosa</name>
    <dbReference type="NCBI Taxonomy" id="1460663"/>
    <lineage>
        <taxon>Eukaryota</taxon>
        <taxon>Fungi</taxon>
        <taxon>Dikarya</taxon>
        <taxon>Ascomycota</taxon>
        <taxon>Pezizomycotina</taxon>
        <taxon>Dothideomycetes</taxon>
        <taxon>Pleosporomycetidae</taxon>
        <taxon>Pleosporales</taxon>
        <taxon>Massarineae</taxon>
        <taxon>Didymosphaeriaceae</taxon>
        <taxon>Paraphaeosphaeria</taxon>
    </lineage>
</organism>
<evidence type="ECO:0000256" key="6">
    <source>
        <dbReference type="SAM" id="MobiDB-lite"/>
    </source>
</evidence>
<accession>A0A177CB34</accession>
<comment type="similarity">
    <text evidence="5">Belongs to the SAT4 family.</text>
</comment>